<dbReference type="Proteomes" id="UP000242715">
    <property type="component" value="Unassembled WGS sequence"/>
</dbReference>
<sequence length="905" mass="99722">MSGKVVTKIRIVKCPKCRNLLPEPQGYDVYKCGGCGTDLKAKKQSTAVNSDSSIQEINAAPGSTSDIVSEGKQRSGRKHQVPLRKDSLKAKATASSRECNLDGNGEDNGGQLIPFKFTDEEELEGELDIPKLSLRRRRVSNKGGSNKIADCEIEEISSNGDFSLERPKDELIYSSDDDGNDDRSALIGDIPEMEITESNLQGAEEGANEELISGSDEEDANKEKSVTADASPEVEIIGSGLEGAEDLNNGNLPLEELNSGIDGEDVNNDKSALVGENLEGEITGNNIAGAVIEGAKSKIDTTEGTTAKNPSTENVDTLDTRDHSSELSAALGKGKNVDTLDTRDHSSELSAALGKGKLSKSATTGSSYAYDDGLSSHDGMNEHFPVKHLDSLKNTDTVDEGRNKKGKGPANSSLYGDLGTQHQSHMPHDKNNDVKESRRNQIKVLDNTRHGNSRLMKTERDHEFPSRIPIQRSGYQSHDEFGRPRNGMHDQSSSFLLRDSHADTDQEKMNLLRMIHKLQDQLDKTRMGEETNRRLSKGVSYKGNHSHAYQYHSHDLSEGRFSHALDHARCNGRCNHGIMSHQRHKYSRIPYSAEATTCAHHVDPSCYHCCSHVSADLSPRVHFQHNHLYRSCQGQDCCASSPRHFTASKLPLYGSETNSDDQGYRATAVRKYLREKQNLAKRHHRPIAGGAPFITCHKCSNLLQLPADFLLYKRVCHKLKCGKCSEVLKFSLKNGSHVVPFSSNTIGLPSRELQHQSEVISSNNLPSKTRVNYYHYSPAKPISYYDDYGHSVSQSFSSEIDPVVLTQQFHSLNGGEYVNPNVSPSSTVKAKIVASRYFSAIAASMETDESTEFTSNMSETRKLSAEKEARSSLKNTLHKLMGYSTPSKLIRGSSSRSSYSIQKMI</sequence>
<protein>
    <submittedName>
        <fullName evidence="4">Uncharacterized protein</fullName>
    </submittedName>
</protein>
<dbReference type="EMBL" id="DF974216">
    <property type="protein sequence ID" value="GAU46464.1"/>
    <property type="molecule type" value="Genomic_DNA"/>
</dbReference>
<evidence type="ECO:0000259" key="3">
    <source>
        <dbReference type="Pfam" id="PF22910"/>
    </source>
</evidence>
<dbReference type="InterPro" id="IPR021480">
    <property type="entry name" value="Zinc_ribbon_12"/>
</dbReference>
<feature type="compositionally biased region" description="Polar residues" evidence="1">
    <location>
        <begin position="302"/>
        <end position="317"/>
    </location>
</feature>
<evidence type="ECO:0000259" key="2">
    <source>
        <dbReference type="Pfam" id="PF11331"/>
    </source>
</evidence>
<feature type="domain" description="Enhanced disease resistance 4-like N-terminal" evidence="3">
    <location>
        <begin position="8"/>
        <end position="41"/>
    </location>
</feature>
<accession>A0A2Z6NQE9</accession>
<dbReference type="PANTHER" id="PTHR31105">
    <property type="entry name" value="EXTRA-LARGE G-PROTEIN-LIKE"/>
    <property type="match status" value="1"/>
</dbReference>
<dbReference type="Pfam" id="PF22910">
    <property type="entry name" value="EDR4-like_1st"/>
    <property type="match status" value="1"/>
</dbReference>
<feature type="compositionally biased region" description="Polar residues" evidence="1">
    <location>
        <begin position="47"/>
        <end position="67"/>
    </location>
</feature>
<feature type="compositionally biased region" description="Basic and acidic residues" evidence="1">
    <location>
        <begin position="379"/>
        <end position="393"/>
    </location>
</feature>
<evidence type="ECO:0000313" key="5">
    <source>
        <dbReference type="Proteomes" id="UP000242715"/>
    </source>
</evidence>
<dbReference type="AlphaFoldDB" id="A0A2Z6NQE9"/>
<keyword evidence="5" id="KW-1185">Reference proteome</keyword>
<evidence type="ECO:0000313" key="4">
    <source>
        <dbReference type="EMBL" id="GAU46464.1"/>
    </source>
</evidence>
<feature type="region of interest" description="Disordered" evidence="1">
    <location>
        <begin position="379"/>
        <end position="438"/>
    </location>
</feature>
<dbReference type="OrthoDB" id="1930285at2759"/>
<feature type="domain" description="Probable zinc-ribbon" evidence="2">
    <location>
        <begin position="688"/>
        <end position="732"/>
    </location>
</feature>
<dbReference type="InterPro" id="IPR040244">
    <property type="entry name" value="EDR4-like"/>
</dbReference>
<feature type="region of interest" description="Disordered" evidence="1">
    <location>
        <begin position="47"/>
        <end position="105"/>
    </location>
</feature>
<dbReference type="InterPro" id="IPR055126">
    <property type="entry name" value="EDR4-like_N"/>
</dbReference>
<organism evidence="4 5">
    <name type="scientific">Trifolium subterraneum</name>
    <name type="common">Subterranean clover</name>
    <dbReference type="NCBI Taxonomy" id="3900"/>
    <lineage>
        <taxon>Eukaryota</taxon>
        <taxon>Viridiplantae</taxon>
        <taxon>Streptophyta</taxon>
        <taxon>Embryophyta</taxon>
        <taxon>Tracheophyta</taxon>
        <taxon>Spermatophyta</taxon>
        <taxon>Magnoliopsida</taxon>
        <taxon>eudicotyledons</taxon>
        <taxon>Gunneridae</taxon>
        <taxon>Pentapetalae</taxon>
        <taxon>rosids</taxon>
        <taxon>fabids</taxon>
        <taxon>Fabales</taxon>
        <taxon>Fabaceae</taxon>
        <taxon>Papilionoideae</taxon>
        <taxon>50 kb inversion clade</taxon>
        <taxon>NPAAA clade</taxon>
        <taxon>Hologalegina</taxon>
        <taxon>IRL clade</taxon>
        <taxon>Trifolieae</taxon>
        <taxon>Trifolium</taxon>
    </lineage>
</organism>
<dbReference type="GO" id="GO:1900150">
    <property type="term" value="P:regulation of defense response to fungus"/>
    <property type="evidence" value="ECO:0007669"/>
    <property type="project" value="InterPro"/>
</dbReference>
<name>A0A2Z6NQE9_TRISU</name>
<feature type="region of interest" description="Disordered" evidence="1">
    <location>
        <begin position="199"/>
        <end position="234"/>
    </location>
</feature>
<feature type="region of interest" description="Disordered" evidence="1">
    <location>
        <begin position="300"/>
        <end position="343"/>
    </location>
</feature>
<dbReference type="PANTHER" id="PTHR31105:SF38">
    <property type="entry name" value="PROTEIN ENHANCED DISEASE RESISTANCE 4"/>
    <property type="match status" value="1"/>
</dbReference>
<proteinExistence type="predicted"/>
<evidence type="ECO:0000256" key="1">
    <source>
        <dbReference type="SAM" id="MobiDB-lite"/>
    </source>
</evidence>
<feature type="compositionally biased region" description="Polar residues" evidence="1">
    <location>
        <begin position="410"/>
        <end position="424"/>
    </location>
</feature>
<gene>
    <name evidence="4" type="ORF">TSUD_402310</name>
</gene>
<feature type="compositionally biased region" description="Basic and acidic residues" evidence="1">
    <location>
        <begin position="426"/>
        <end position="438"/>
    </location>
</feature>
<dbReference type="Pfam" id="PF11331">
    <property type="entry name" value="Zn_ribbon_12"/>
    <property type="match status" value="1"/>
</dbReference>
<reference evidence="5" key="1">
    <citation type="journal article" date="2017" name="Front. Plant Sci.">
        <title>Climate Clever Clovers: New Paradigm to Reduce the Environmental Footprint of Ruminants by Breeding Low Methanogenic Forages Utilizing Haplotype Variation.</title>
        <authorList>
            <person name="Kaur P."/>
            <person name="Appels R."/>
            <person name="Bayer P.E."/>
            <person name="Keeble-Gagnere G."/>
            <person name="Wang J."/>
            <person name="Hirakawa H."/>
            <person name="Shirasawa K."/>
            <person name="Vercoe P."/>
            <person name="Stefanova K."/>
            <person name="Durmic Z."/>
            <person name="Nichols P."/>
            <person name="Revell C."/>
            <person name="Isobe S.N."/>
            <person name="Edwards D."/>
            <person name="Erskine W."/>
        </authorList>
    </citation>
    <scope>NUCLEOTIDE SEQUENCE [LARGE SCALE GENOMIC DNA]</scope>
    <source>
        <strain evidence="5">cv. Daliak</strain>
    </source>
</reference>